<evidence type="ECO:0000313" key="3">
    <source>
        <dbReference type="Proteomes" id="UP000749646"/>
    </source>
</evidence>
<evidence type="ECO:0000256" key="1">
    <source>
        <dbReference type="SAM" id="Phobius"/>
    </source>
</evidence>
<comment type="caution">
    <text evidence="2">The sequence shown here is derived from an EMBL/GenBank/DDBJ whole genome shotgun (WGS) entry which is preliminary data.</text>
</comment>
<name>A0A9P6IKD1_9FUNG</name>
<keyword evidence="3" id="KW-1185">Reference proteome</keyword>
<gene>
    <name evidence="2" type="ORF">BGZ65_004150</name>
</gene>
<dbReference type="PANTHER" id="PTHR33802:SF1">
    <property type="entry name" value="XK-RELATED PROTEIN"/>
    <property type="match status" value="1"/>
</dbReference>
<feature type="transmembrane region" description="Helical" evidence="1">
    <location>
        <begin position="217"/>
        <end position="234"/>
    </location>
</feature>
<dbReference type="EMBL" id="JAAAHW010009962">
    <property type="protein sequence ID" value="KAF9933380.1"/>
    <property type="molecule type" value="Genomic_DNA"/>
</dbReference>
<reference evidence="2" key="1">
    <citation type="journal article" date="2020" name="Fungal Divers.">
        <title>Resolving the Mortierellaceae phylogeny through synthesis of multi-gene phylogenetics and phylogenomics.</title>
        <authorList>
            <person name="Vandepol N."/>
            <person name="Liber J."/>
            <person name="Desiro A."/>
            <person name="Na H."/>
            <person name="Kennedy M."/>
            <person name="Barry K."/>
            <person name="Grigoriev I.V."/>
            <person name="Miller A.N."/>
            <person name="O'Donnell K."/>
            <person name="Stajich J.E."/>
            <person name="Bonito G."/>
        </authorList>
    </citation>
    <scope>NUCLEOTIDE SEQUENCE</scope>
    <source>
        <strain evidence="2">MES-2147</strain>
    </source>
</reference>
<evidence type="ECO:0000313" key="2">
    <source>
        <dbReference type="EMBL" id="KAF9933380.1"/>
    </source>
</evidence>
<sequence>MASFTFHHPANKIANVLVYLTLLSGNIYSTFGVDHGQESKYLSYITPAPWTFLIWTVIHFLLGGMIVYQFFNDKLYDAVSWHFVWISIINSIWLALWTSDHTIFALIAMFFVVGGVSNVYYGLKKTHAADTLCETLFLHLPFSLYHAWSFVLFLVNAFAVVSPVKENGPTTFQSVLAVLGLALIVGIVIGYIEYGKVGSLAMGWYLFGVFAKQQNPIIHWTSLGFGVFVVLYTLKPFIAKAIGRGQTGGESAPLLG</sequence>
<feature type="transmembrane region" description="Helical" evidence="1">
    <location>
        <begin position="78"/>
        <end position="97"/>
    </location>
</feature>
<feature type="transmembrane region" description="Helical" evidence="1">
    <location>
        <begin position="103"/>
        <end position="123"/>
    </location>
</feature>
<dbReference type="Proteomes" id="UP000749646">
    <property type="component" value="Unassembled WGS sequence"/>
</dbReference>
<protein>
    <submittedName>
        <fullName evidence="2">Uncharacterized protein</fullName>
    </submittedName>
</protein>
<keyword evidence="1" id="KW-0812">Transmembrane</keyword>
<organism evidence="2 3">
    <name type="scientific">Modicella reniformis</name>
    <dbReference type="NCBI Taxonomy" id="1440133"/>
    <lineage>
        <taxon>Eukaryota</taxon>
        <taxon>Fungi</taxon>
        <taxon>Fungi incertae sedis</taxon>
        <taxon>Mucoromycota</taxon>
        <taxon>Mortierellomycotina</taxon>
        <taxon>Mortierellomycetes</taxon>
        <taxon>Mortierellales</taxon>
        <taxon>Mortierellaceae</taxon>
        <taxon>Modicella</taxon>
    </lineage>
</organism>
<feature type="transmembrane region" description="Helical" evidence="1">
    <location>
        <begin position="52"/>
        <end position="71"/>
    </location>
</feature>
<keyword evidence="1" id="KW-1133">Transmembrane helix</keyword>
<dbReference type="OrthoDB" id="5586934at2759"/>
<proteinExistence type="predicted"/>
<dbReference type="PANTHER" id="PTHR33802">
    <property type="entry name" value="SI:CH211-161H7.5-RELATED"/>
    <property type="match status" value="1"/>
</dbReference>
<dbReference type="AlphaFoldDB" id="A0A9P6IKD1"/>
<keyword evidence="1" id="KW-0472">Membrane</keyword>
<feature type="transmembrane region" description="Helical" evidence="1">
    <location>
        <begin position="12"/>
        <end position="32"/>
    </location>
</feature>
<accession>A0A9P6IKD1</accession>
<feature type="transmembrane region" description="Helical" evidence="1">
    <location>
        <begin position="171"/>
        <end position="189"/>
    </location>
</feature>
<feature type="transmembrane region" description="Helical" evidence="1">
    <location>
        <begin position="135"/>
        <end position="159"/>
    </location>
</feature>